<keyword evidence="1" id="KW-0813">Transport</keyword>
<evidence type="ECO:0000256" key="1">
    <source>
        <dbReference type="ARBA" id="ARBA00022448"/>
    </source>
</evidence>
<keyword evidence="2" id="KW-0249">Electron transport</keyword>
<dbReference type="FunFam" id="3.40.30.10:FF:000026">
    <property type="entry name" value="Glutaredoxin 2"/>
    <property type="match status" value="1"/>
</dbReference>
<evidence type="ECO:0000256" key="4">
    <source>
        <dbReference type="ARBA" id="ARBA00023284"/>
    </source>
</evidence>
<feature type="domain" description="Glutaredoxin" evidence="6">
    <location>
        <begin position="32"/>
        <end position="94"/>
    </location>
</feature>
<dbReference type="InParanoid" id="A0A2P6N5Q8"/>
<dbReference type="PROSITE" id="PS51354">
    <property type="entry name" value="GLUTAREDOXIN_2"/>
    <property type="match status" value="1"/>
</dbReference>
<evidence type="ECO:0000256" key="2">
    <source>
        <dbReference type="ARBA" id="ARBA00022982"/>
    </source>
</evidence>
<dbReference type="Proteomes" id="UP000241769">
    <property type="component" value="Unassembled WGS sequence"/>
</dbReference>
<keyword evidence="8" id="KW-1185">Reference proteome</keyword>
<evidence type="ECO:0000313" key="8">
    <source>
        <dbReference type="Proteomes" id="UP000241769"/>
    </source>
</evidence>
<dbReference type="PANTHER" id="PTHR45694:SF18">
    <property type="entry name" value="GLUTAREDOXIN-1-RELATED"/>
    <property type="match status" value="1"/>
</dbReference>
<dbReference type="OrthoDB" id="418495at2759"/>
<dbReference type="AlphaFoldDB" id="A0A2P6N5Q8"/>
<keyword evidence="4" id="KW-0676">Redox-active center</keyword>
<dbReference type="GO" id="GO:0015038">
    <property type="term" value="F:glutathione disulfide oxidoreductase activity"/>
    <property type="evidence" value="ECO:0007669"/>
    <property type="project" value="TreeGrafter"/>
</dbReference>
<dbReference type="EMBL" id="MDYQ01000190">
    <property type="protein sequence ID" value="PRP79274.1"/>
    <property type="molecule type" value="Genomic_DNA"/>
</dbReference>
<dbReference type="InterPro" id="IPR036249">
    <property type="entry name" value="Thioredoxin-like_sf"/>
</dbReference>
<dbReference type="Gene3D" id="3.40.30.10">
    <property type="entry name" value="Glutaredoxin"/>
    <property type="match status" value="1"/>
</dbReference>
<dbReference type="STRING" id="1890364.A0A2P6N5Q8"/>
<dbReference type="GO" id="GO:0034599">
    <property type="term" value="P:cellular response to oxidative stress"/>
    <property type="evidence" value="ECO:0007669"/>
    <property type="project" value="TreeGrafter"/>
</dbReference>
<evidence type="ECO:0000256" key="3">
    <source>
        <dbReference type="ARBA" id="ARBA00023157"/>
    </source>
</evidence>
<dbReference type="CDD" id="cd03419">
    <property type="entry name" value="GRX_GRXh_1_2_like"/>
    <property type="match status" value="1"/>
</dbReference>
<dbReference type="PROSITE" id="PS00195">
    <property type="entry name" value="GLUTAREDOXIN_1"/>
    <property type="match status" value="1"/>
</dbReference>
<accession>A0A2P6N5Q8</accession>
<dbReference type="InterPro" id="IPR011899">
    <property type="entry name" value="Glutaredoxin_euk/vir"/>
</dbReference>
<dbReference type="Pfam" id="PF00462">
    <property type="entry name" value="Glutaredoxin"/>
    <property type="match status" value="1"/>
</dbReference>
<dbReference type="PRINTS" id="PR00160">
    <property type="entry name" value="GLUTAREDOXIN"/>
</dbReference>
<proteinExistence type="predicted"/>
<dbReference type="InterPro" id="IPR002109">
    <property type="entry name" value="Glutaredoxin"/>
</dbReference>
<dbReference type="InterPro" id="IPR014025">
    <property type="entry name" value="Glutaredoxin_subgr"/>
</dbReference>
<dbReference type="SUPFAM" id="SSF52833">
    <property type="entry name" value="Thioredoxin-like"/>
    <property type="match status" value="1"/>
</dbReference>
<sequence>SPEPERTEQNKQHETTMSVESQVESLIKDNSVVVFSKSYCPYCTRAKSALKELGADAKILELDQIDNGSAIQEYLKKKTNQSTVPNVFVKQQHIGGCDDTLAAIKRGKLHELLEVK</sequence>
<evidence type="ECO:0000256" key="5">
    <source>
        <dbReference type="SAM" id="MobiDB-lite"/>
    </source>
</evidence>
<comment type="caution">
    <text evidence="7">The sequence shown here is derived from an EMBL/GenBank/DDBJ whole genome shotgun (WGS) entry which is preliminary data.</text>
</comment>
<evidence type="ECO:0000313" key="7">
    <source>
        <dbReference type="EMBL" id="PRP79274.1"/>
    </source>
</evidence>
<reference evidence="7 8" key="1">
    <citation type="journal article" date="2018" name="Genome Biol. Evol.">
        <title>Multiple Roots of Fruiting Body Formation in Amoebozoa.</title>
        <authorList>
            <person name="Hillmann F."/>
            <person name="Forbes G."/>
            <person name="Novohradska S."/>
            <person name="Ferling I."/>
            <person name="Riege K."/>
            <person name="Groth M."/>
            <person name="Westermann M."/>
            <person name="Marz M."/>
            <person name="Spaller T."/>
            <person name="Winckler T."/>
            <person name="Schaap P."/>
            <person name="Glockner G."/>
        </authorList>
    </citation>
    <scope>NUCLEOTIDE SEQUENCE [LARGE SCALE GENOMIC DNA]</scope>
    <source>
        <strain evidence="7 8">Jena</strain>
    </source>
</reference>
<dbReference type="PANTHER" id="PTHR45694">
    <property type="entry name" value="GLUTAREDOXIN 2"/>
    <property type="match status" value="1"/>
</dbReference>
<feature type="compositionally biased region" description="Basic and acidic residues" evidence="5">
    <location>
        <begin position="1"/>
        <end position="14"/>
    </location>
</feature>
<name>A0A2P6N5Q8_9EUKA</name>
<dbReference type="InterPro" id="IPR011767">
    <property type="entry name" value="GLR_AS"/>
</dbReference>
<dbReference type="GO" id="GO:0005737">
    <property type="term" value="C:cytoplasm"/>
    <property type="evidence" value="ECO:0007669"/>
    <property type="project" value="TreeGrafter"/>
</dbReference>
<dbReference type="FunCoup" id="A0A2P6N5Q8">
    <property type="interactions" value="256"/>
</dbReference>
<gene>
    <name evidence="7" type="ORF">PROFUN_14257</name>
</gene>
<feature type="non-terminal residue" evidence="7">
    <location>
        <position position="1"/>
    </location>
</feature>
<organism evidence="7 8">
    <name type="scientific">Planoprotostelium fungivorum</name>
    <dbReference type="NCBI Taxonomy" id="1890364"/>
    <lineage>
        <taxon>Eukaryota</taxon>
        <taxon>Amoebozoa</taxon>
        <taxon>Evosea</taxon>
        <taxon>Variosea</taxon>
        <taxon>Cavosteliida</taxon>
        <taxon>Cavosteliaceae</taxon>
        <taxon>Planoprotostelium</taxon>
    </lineage>
</organism>
<keyword evidence="3" id="KW-1015">Disulfide bond</keyword>
<feature type="region of interest" description="Disordered" evidence="5">
    <location>
        <begin position="1"/>
        <end position="20"/>
    </location>
</feature>
<dbReference type="NCBIfam" id="TIGR02180">
    <property type="entry name" value="GRX_euk"/>
    <property type="match status" value="1"/>
</dbReference>
<protein>
    <recommendedName>
        <fullName evidence="6">Glutaredoxin domain-containing protein</fullName>
    </recommendedName>
</protein>
<evidence type="ECO:0000259" key="6">
    <source>
        <dbReference type="Pfam" id="PF00462"/>
    </source>
</evidence>